<organism evidence="1 2">
    <name type="scientific">Arctium lappa</name>
    <name type="common">Greater burdock</name>
    <name type="synonym">Lappa major</name>
    <dbReference type="NCBI Taxonomy" id="4217"/>
    <lineage>
        <taxon>Eukaryota</taxon>
        <taxon>Viridiplantae</taxon>
        <taxon>Streptophyta</taxon>
        <taxon>Embryophyta</taxon>
        <taxon>Tracheophyta</taxon>
        <taxon>Spermatophyta</taxon>
        <taxon>Magnoliopsida</taxon>
        <taxon>eudicotyledons</taxon>
        <taxon>Gunneridae</taxon>
        <taxon>Pentapetalae</taxon>
        <taxon>asterids</taxon>
        <taxon>campanulids</taxon>
        <taxon>Asterales</taxon>
        <taxon>Asteraceae</taxon>
        <taxon>Carduoideae</taxon>
        <taxon>Cardueae</taxon>
        <taxon>Arctiinae</taxon>
        <taxon>Arctium</taxon>
    </lineage>
</organism>
<name>A0ACB8XHH4_ARCLA</name>
<gene>
    <name evidence="1" type="ORF">L6452_42371</name>
</gene>
<evidence type="ECO:0000313" key="2">
    <source>
        <dbReference type="Proteomes" id="UP001055879"/>
    </source>
</evidence>
<keyword evidence="2" id="KW-1185">Reference proteome</keyword>
<proteinExistence type="predicted"/>
<sequence>MHESNSIKSTESFGREYFEELVSRSFFQHSADDISRYVMHDLINDVDTSVRGEFFCTLDDKVGHKASKKSLQKLFVVNMNEVNTLGIEFLASTNSFHGIAFPFLEVLQFHNTQGWEKWSTSGGDNDRSAKSFPRFHEISIDIFDLPHSARIPSNIKIIDMCGCEKMEESWLLNNMLSSPGTLVIRSNVR</sequence>
<dbReference type="EMBL" id="CM042063">
    <property type="protein sequence ID" value="KAI3667318.1"/>
    <property type="molecule type" value="Genomic_DNA"/>
</dbReference>
<protein>
    <submittedName>
        <fullName evidence="1">Uncharacterized protein</fullName>
    </submittedName>
</protein>
<accession>A0ACB8XHH4</accession>
<evidence type="ECO:0000313" key="1">
    <source>
        <dbReference type="EMBL" id="KAI3667318.1"/>
    </source>
</evidence>
<reference evidence="2" key="1">
    <citation type="journal article" date="2022" name="Mol. Ecol. Resour.">
        <title>The genomes of chicory, endive, great burdock and yacon provide insights into Asteraceae palaeo-polyploidization history and plant inulin production.</title>
        <authorList>
            <person name="Fan W."/>
            <person name="Wang S."/>
            <person name="Wang H."/>
            <person name="Wang A."/>
            <person name="Jiang F."/>
            <person name="Liu H."/>
            <person name="Zhao H."/>
            <person name="Xu D."/>
            <person name="Zhang Y."/>
        </authorList>
    </citation>
    <scope>NUCLEOTIDE SEQUENCE [LARGE SCALE GENOMIC DNA]</scope>
    <source>
        <strain evidence="2">cv. Niubang</strain>
    </source>
</reference>
<dbReference type="Proteomes" id="UP001055879">
    <property type="component" value="Linkage Group LG17"/>
</dbReference>
<reference evidence="1 2" key="2">
    <citation type="journal article" date="2022" name="Mol. Ecol. Resour.">
        <title>The genomes of chicory, endive, great burdock and yacon provide insights into Asteraceae paleo-polyploidization history and plant inulin production.</title>
        <authorList>
            <person name="Fan W."/>
            <person name="Wang S."/>
            <person name="Wang H."/>
            <person name="Wang A."/>
            <person name="Jiang F."/>
            <person name="Liu H."/>
            <person name="Zhao H."/>
            <person name="Xu D."/>
            <person name="Zhang Y."/>
        </authorList>
    </citation>
    <scope>NUCLEOTIDE SEQUENCE [LARGE SCALE GENOMIC DNA]</scope>
    <source>
        <strain evidence="2">cv. Niubang</strain>
    </source>
</reference>
<comment type="caution">
    <text evidence="1">The sequence shown here is derived from an EMBL/GenBank/DDBJ whole genome shotgun (WGS) entry which is preliminary data.</text>
</comment>